<gene>
    <name evidence="3" type="ORF">E5Z02_19560</name>
</gene>
<dbReference type="Gene3D" id="3.40.47.10">
    <property type="match status" value="1"/>
</dbReference>
<dbReference type="PANTHER" id="PTHR11712:SF336">
    <property type="entry name" value="3-OXOACYL-[ACYL-CARRIER-PROTEIN] SYNTHASE, MITOCHONDRIAL"/>
    <property type="match status" value="1"/>
</dbReference>
<keyword evidence="4" id="KW-1185">Reference proteome</keyword>
<evidence type="ECO:0000256" key="1">
    <source>
        <dbReference type="ARBA" id="ARBA00022679"/>
    </source>
</evidence>
<keyword evidence="1" id="KW-0808">Transferase</keyword>
<protein>
    <submittedName>
        <fullName evidence="3">Ketoacyl synthase</fullName>
    </submittedName>
</protein>
<evidence type="ECO:0000259" key="2">
    <source>
        <dbReference type="Pfam" id="PF02801"/>
    </source>
</evidence>
<name>A0ABY2PCF5_9ACTN</name>
<accession>A0ABY2PCF5</accession>
<dbReference type="InterPro" id="IPR000794">
    <property type="entry name" value="Beta-ketoacyl_synthase"/>
</dbReference>
<dbReference type="Proteomes" id="UP000306274">
    <property type="component" value="Unassembled WGS sequence"/>
</dbReference>
<dbReference type="PANTHER" id="PTHR11712">
    <property type="entry name" value="POLYKETIDE SYNTHASE-RELATED"/>
    <property type="match status" value="1"/>
</dbReference>
<feature type="domain" description="Beta-ketoacyl synthase C-terminal" evidence="2">
    <location>
        <begin position="6"/>
        <end position="119"/>
    </location>
</feature>
<reference evidence="3 4" key="1">
    <citation type="submission" date="2019-04" db="EMBL/GenBank/DDBJ databases">
        <title>Streptomyces rhizosphaericola sp. nov., an actinobacterium isolated from the wheat rhizosphere.</title>
        <authorList>
            <person name="Vargas Hoyos H.A."/>
            <person name="Santos S.N."/>
            <person name="Genuario D.B."/>
            <person name="Melo I.S."/>
            <person name="Da Silva L.J."/>
            <person name="Da Silva F.S.P."/>
            <person name="Zucchi T.D."/>
        </authorList>
    </citation>
    <scope>NUCLEOTIDE SEQUENCE [LARGE SCALE GENOMIC DNA]</scope>
    <source>
        <strain evidence="3 4">1AS2c</strain>
    </source>
</reference>
<comment type="caution">
    <text evidence="3">The sequence shown here is derived from an EMBL/GenBank/DDBJ whole genome shotgun (WGS) entry which is preliminary data.</text>
</comment>
<evidence type="ECO:0000313" key="3">
    <source>
        <dbReference type="EMBL" id="TGZ08423.1"/>
    </source>
</evidence>
<dbReference type="SUPFAM" id="SSF53901">
    <property type="entry name" value="Thiolase-like"/>
    <property type="match status" value="1"/>
</dbReference>
<sequence>GARAHGAVLGQATTRGGLNSAVAIDTGGTGLAEAARRALVGHTTLERIPYVNGGGEGDALFTRIESNAVRALWGDKSEQVLVSSQEACFGHSGAPLGNLGAALTLMMMREGEVCPTANCTTPSPVCTFDPVPGTKTRALDFDRALSFNYQVGGVNSALLLGGGDVC</sequence>
<evidence type="ECO:0000313" key="4">
    <source>
        <dbReference type="Proteomes" id="UP000306274"/>
    </source>
</evidence>
<dbReference type="EMBL" id="SRZK01000192">
    <property type="protein sequence ID" value="TGZ08423.1"/>
    <property type="molecule type" value="Genomic_DNA"/>
</dbReference>
<organism evidence="3 4">
    <name type="scientific">Streptomyces rhizosphaericola</name>
    <dbReference type="NCBI Taxonomy" id="2564098"/>
    <lineage>
        <taxon>Bacteria</taxon>
        <taxon>Bacillati</taxon>
        <taxon>Actinomycetota</taxon>
        <taxon>Actinomycetes</taxon>
        <taxon>Kitasatosporales</taxon>
        <taxon>Streptomycetaceae</taxon>
        <taxon>Streptomyces</taxon>
    </lineage>
</organism>
<dbReference type="InterPro" id="IPR014031">
    <property type="entry name" value="Ketoacyl_synth_C"/>
</dbReference>
<proteinExistence type="predicted"/>
<feature type="non-terminal residue" evidence="3">
    <location>
        <position position="1"/>
    </location>
</feature>
<dbReference type="Pfam" id="PF02801">
    <property type="entry name" value="Ketoacyl-synt_C"/>
    <property type="match status" value="1"/>
</dbReference>
<dbReference type="InterPro" id="IPR016039">
    <property type="entry name" value="Thiolase-like"/>
</dbReference>